<dbReference type="Gene3D" id="3.30.700.10">
    <property type="entry name" value="Glycoprotein, Type 4 Pilin"/>
    <property type="match status" value="1"/>
</dbReference>
<dbReference type="GO" id="GO:0009289">
    <property type="term" value="C:pilus"/>
    <property type="evidence" value="ECO:0007669"/>
    <property type="project" value="InterPro"/>
</dbReference>
<reference evidence="5" key="1">
    <citation type="submission" date="2018-06" db="EMBL/GenBank/DDBJ databases">
        <title>Complete genome of Pseudomonas insecticola strain QZS01.</title>
        <authorList>
            <person name="Wang J."/>
            <person name="Su Q."/>
        </authorList>
    </citation>
    <scope>NUCLEOTIDE SEQUENCE [LARGE SCALE GENOMIC DNA]</scope>
    <source>
        <strain evidence="5">QZS01</strain>
    </source>
</reference>
<keyword evidence="3" id="KW-0812">Transmembrane</keyword>
<evidence type="ECO:0000313" key="4">
    <source>
        <dbReference type="EMBL" id="AZS50859.1"/>
    </source>
</evidence>
<dbReference type="InterPro" id="IPR045584">
    <property type="entry name" value="Pilin-like"/>
</dbReference>
<dbReference type="GO" id="GO:0007155">
    <property type="term" value="P:cell adhesion"/>
    <property type="evidence" value="ECO:0007669"/>
    <property type="project" value="InterPro"/>
</dbReference>
<dbReference type="KEGG" id="emo:DM558_08720"/>
<evidence type="ECO:0000256" key="3">
    <source>
        <dbReference type="SAM" id="Phobius"/>
    </source>
</evidence>
<dbReference type="Pfam" id="PF00114">
    <property type="entry name" value="Pilin"/>
    <property type="match status" value="1"/>
</dbReference>
<evidence type="ECO:0000313" key="5">
    <source>
        <dbReference type="Proteomes" id="UP000273143"/>
    </source>
</evidence>
<dbReference type="RefSeq" id="WP_127163504.1">
    <property type="nucleotide sequence ID" value="NZ_CP029822.1"/>
</dbReference>
<organism evidence="4 5">
    <name type="scientific">Entomomonas moraniae</name>
    <dbReference type="NCBI Taxonomy" id="2213226"/>
    <lineage>
        <taxon>Bacteria</taxon>
        <taxon>Pseudomonadati</taxon>
        <taxon>Pseudomonadota</taxon>
        <taxon>Gammaproteobacteria</taxon>
        <taxon>Pseudomonadales</taxon>
        <taxon>Pseudomonadaceae</taxon>
        <taxon>Entomomonas</taxon>
    </lineage>
</organism>
<keyword evidence="5" id="KW-1185">Reference proteome</keyword>
<dbReference type="InterPro" id="IPR001082">
    <property type="entry name" value="Pilin"/>
</dbReference>
<keyword evidence="3" id="KW-1133">Transmembrane helix</keyword>
<evidence type="ECO:0000256" key="2">
    <source>
        <dbReference type="ARBA" id="ARBA00029638"/>
    </source>
</evidence>
<gene>
    <name evidence="4" type="ORF">DM558_08720</name>
</gene>
<name>A0A3Q9JLF5_9GAMM</name>
<dbReference type="SUPFAM" id="SSF54523">
    <property type="entry name" value="Pili subunits"/>
    <property type="match status" value="1"/>
</dbReference>
<evidence type="ECO:0000256" key="1">
    <source>
        <dbReference type="ARBA" id="ARBA00005233"/>
    </source>
</evidence>
<sequence length="164" mass="18487">MSNIEKQQTTPKKQHIVVVKVISAMTLFLLGLPFLMFLATSYYTTKGLAMDVYLMGQEYTNKVDQFYKENNACPANQDIISVITELDITEKINFLADAKGNTCYIALSLKSLNGTFTNKVMVLGKTFNTQLTTNTAWNCYSNIHSIYLPKNCSTDMPKNTQINK</sequence>
<accession>A0A3Q9JLF5</accession>
<feature type="transmembrane region" description="Helical" evidence="3">
    <location>
        <begin position="21"/>
        <end position="43"/>
    </location>
</feature>
<keyword evidence="3" id="KW-0472">Membrane</keyword>
<comment type="similarity">
    <text evidence="1">Belongs to the N-Me-Phe pilin family.</text>
</comment>
<protein>
    <recommendedName>
        <fullName evidence="2">Pilin</fullName>
    </recommendedName>
</protein>
<dbReference type="AlphaFoldDB" id="A0A3Q9JLF5"/>
<dbReference type="EMBL" id="CP029822">
    <property type="protein sequence ID" value="AZS50859.1"/>
    <property type="molecule type" value="Genomic_DNA"/>
</dbReference>
<proteinExistence type="inferred from homology"/>
<dbReference type="Proteomes" id="UP000273143">
    <property type="component" value="Chromosome"/>
</dbReference>